<dbReference type="Proteomes" id="UP000433876">
    <property type="component" value="Unassembled WGS sequence"/>
</dbReference>
<dbReference type="EMBL" id="NMPR01000287">
    <property type="protein sequence ID" value="KAA8623955.1"/>
    <property type="molecule type" value="Genomic_DNA"/>
</dbReference>
<feature type="compositionally biased region" description="Polar residues" evidence="1">
    <location>
        <begin position="66"/>
        <end position="77"/>
    </location>
</feature>
<comment type="caution">
    <text evidence="2">The sequence shown here is derived from an EMBL/GenBank/DDBJ whole genome shotgun (WGS) entry which is preliminary data.</text>
</comment>
<reference evidence="2 3" key="1">
    <citation type="submission" date="2017-07" db="EMBL/GenBank/DDBJ databases">
        <title>Genome sequence of the Sordaria macrospora wild type strain R19027.</title>
        <authorList>
            <person name="Nowrousian M."/>
            <person name="Teichert I."/>
            <person name="Kueck U."/>
        </authorList>
    </citation>
    <scope>NUCLEOTIDE SEQUENCE [LARGE SCALE GENOMIC DNA]</scope>
    <source>
        <strain evidence="2 3">R19027</strain>
        <tissue evidence="2">Mycelium</tissue>
    </source>
</reference>
<evidence type="ECO:0000313" key="2">
    <source>
        <dbReference type="EMBL" id="KAA8623955.1"/>
    </source>
</evidence>
<accession>A0A8S8ZE79</accession>
<organism evidence="2 3">
    <name type="scientific">Sordaria macrospora</name>
    <dbReference type="NCBI Taxonomy" id="5147"/>
    <lineage>
        <taxon>Eukaryota</taxon>
        <taxon>Fungi</taxon>
        <taxon>Dikarya</taxon>
        <taxon>Ascomycota</taxon>
        <taxon>Pezizomycotina</taxon>
        <taxon>Sordariomycetes</taxon>
        <taxon>Sordariomycetidae</taxon>
        <taxon>Sordariales</taxon>
        <taxon>Sordariaceae</taxon>
        <taxon>Sordaria</taxon>
    </lineage>
</organism>
<proteinExistence type="predicted"/>
<evidence type="ECO:0000313" key="3">
    <source>
        <dbReference type="Proteomes" id="UP000433876"/>
    </source>
</evidence>
<sequence length="162" mass="17755">MEQPLVKVVGGREYAATGAKFGPSHLPVNAMAHVNKSAQQDLAMSAVVYDKQSPDVDTGKHLVIPTSPQRGPVTSTFRPLPKISKPNGKPPARTIWMPRQFRVWREETPLITVPPPRLSKAYATSDTLKFNSAKSTGNLSASYYTSTARKEELAKLANNLKQ</sequence>
<evidence type="ECO:0000256" key="1">
    <source>
        <dbReference type="SAM" id="MobiDB-lite"/>
    </source>
</evidence>
<dbReference type="VEuPathDB" id="FungiDB:SMAC_05644"/>
<name>A0A8S8ZE79_SORMA</name>
<dbReference type="AlphaFoldDB" id="A0A8S8ZE79"/>
<feature type="region of interest" description="Disordered" evidence="1">
    <location>
        <begin position="58"/>
        <end position="93"/>
    </location>
</feature>
<protein>
    <submittedName>
        <fullName evidence="2">Uncharacterized protein</fullName>
    </submittedName>
</protein>
<gene>
    <name evidence="2" type="ORF">SMACR_05644</name>
</gene>